<dbReference type="InterPro" id="IPR058637">
    <property type="entry name" value="YknX-like_C"/>
</dbReference>
<dbReference type="STRING" id="1317117.ATO7_16055"/>
<comment type="similarity">
    <text evidence="1">Belongs to the membrane fusion protein (MFP) (TC 8.A.1) family.</text>
</comment>
<protein>
    <submittedName>
        <fullName evidence="8">Secretion protein HlyD</fullName>
    </submittedName>
</protein>
<feature type="signal peptide" evidence="4">
    <location>
        <begin position="1"/>
        <end position="20"/>
    </location>
</feature>
<dbReference type="SUPFAM" id="SSF111369">
    <property type="entry name" value="HlyD-like secretion proteins"/>
    <property type="match status" value="1"/>
</dbReference>
<evidence type="ECO:0000259" key="6">
    <source>
        <dbReference type="Pfam" id="PF25973"/>
    </source>
</evidence>
<dbReference type="GO" id="GO:1990281">
    <property type="term" value="C:efflux pump complex"/>
    <property type="evidence" value="ECO:0007669"/>
    <property type="project" value="TreeGrafter"/>
</dbReference>
<feature type="chain" id="PRO_5010988339" evidence="4">
    <location>
        <begin position="21"/>
        <end position="349"/>
    </location>
</feature>
<feature type="coiled-coil region" evidence="3">
    <location>
        <begin position="89"/>
        <end position="140"/>
    </location>
</feature>
<dbReference type="Gene3D" id="1.10.287.470">
    <property type="entry name" value="Helix hairpin bin"/>
    <property type="match status" value="1"/>
</dbReference>
<evidence type="ECO:0000256" key="4">
    <source>
        <dbReference type="SAM" id="SignalP"/>
    </source>
</evidence>
<dbReference type="NCBIfam" id="TIGR01730">
    <property type="entry name" value="RND_mfp"/>
    <property type="match status" value="1"/>
</dbReference>
<evidence type="ECO:0000259" key="5">
    <source>
        <dbReference type="Pfam" id="PF25954"/>
    </source>
</evidence>
<sequence>MIRSLLFTVALMSATASVWAQTTVIVADAQERAIGGQREVLGNLLANESVAISATVSDVIARVAFDEGAQVKAGDVLIELEHAAEAAALRAAKATRTEARAALERLRTLKQRDLSAQSELDLAEARFLAADAAVDQAQAELADRIIRAPFPGVLGLREVSPGAYVSAGQTITTLHDLSSLKIEFLVPEDALGMLRPGQALNVRIPSLGGARFAVMPEVDAVALTPQSRSLRVRARLRQPDPQLRPGALAVVELHDADSAALSIPEAALIPHQGRQTVYVVEDGQVARREVSSGRRATGWVEIRSGLQAGEQVVVHGGDKLRPEASVKILGVFDGATPIADMIRHAGAAS</sequence>
<keyword evidence="4" id="KW-0732">Signal</keyword>
<evidence type="ECO:0000256" key="3">
    <source>
        <dbReference type="SAM" id="Coils"/>
    </source>
</evidence>
<keyword evidence="3" id="KW-0175">Coiled coil</keyword>
<dbReference type="FunFam" id="2.40.420.20:FF:000006">
    <property type="entry name" value="RND family efflux transporter MFP subunit"/>
    <property type="match status" value="1"/>
</dbReference>
<gene>
    <name evidence="8" type="ORF">ATO7_16055</name>
</gene>
<reference evidence="8 9" key="1">
    <citation type="submission" date="2013-04" db="EMBL/GenBank/DDBJ databases">
        <title>Oceanococcus atlanticus 22II-S10r2 Genome Sequencing.</title>
        <authorList>
            <person name="Lai Q."/>
            <person name="Li G."/>
            <person name="Shao Z."/>
        </authorList>
    </citation>
    <scope>NUCLEOTIDE SEQUENCE [LARGE SCALE GENOMIC DNA]</scope>
    <source>
        <strain evidence="8 9">22II-S10r2</strain>
    </source>
</reference>
<organism evidence="8 9">
    <name type="scientific">Oceanococcus atlanticus</name>
    <dbReference type="NCBI Taxonomy" id="1317117"/>
    <lineage>
        <taxon>Bacteria</taxon>
        <taxon>Pseudomonadati</taxon>
        <taxon>Pseudomonadota</taxon>
        <taxon>Gammaproteobacteria</taxon>
        <taxon>Chromatiales</taxon>
        <taxon>Oceanococcaceae</taxon>
        <taxon>Oceanococcus</taxon>
    </lineage>
</organism>
<dbReference type="InterPro" id="IPR058647">
    <property type="entry name" value="BSH_CzcB-like"/>
</dbReference>
<evidence type="ECO:0000313" key="8">
    <source>
        <dbReference type="EMBL" id="ORE85013.1"/>
    </source>
</evidence>
<dbReference type="InterPro" id="IPR058792">
    <property type="entry name" value="Beta-barrel_RND_2"/>
</dbReference>
<feature type="domain" description="YknX-like C-terminal permuted SH3-like" evidence="7">
    <location>
        <begin position="260"/>
        <end position="326"/>
    </location>
</feature>
<keyword evidence="2" id="KW-0813">Transport</keyword>
<dbReference type="GO" id="GO:0015562">
    <property type="term" value="F:efflux transmembrane transporter activity"/>
    <property type="evidence" value="ECO:0007669"/>
    <property type="project" value="TreeGrafter"/>
</dbReference>
<name>A0A1Y1SAK8_9GAMM</name>
<dbReference type="Proteomes" id="UP000192342">
    <property type="component" value="Unassembled WGS sequence"/>
</dbReference>
<keyword evidence="9" id="KW-1185">Reference proteome</keyword>
<evidence type="ECO:0000259" key="7">
    <source>
        <dbReference type="Pfam" id="PF25989"/>
    </source>
</evidence>
<dbReference type="Gene3D" id="2.40.30.170">
    <property type="match status" value="1"/>
</dbReference>
<dbReference type="Pfam" id="PF25989">
    <property type="entry name" value="YknX_C"/>
    <property type="match status" value="1"/>
</dbReference>
<evidence type="ECO:0000313" key="9">
    <source>
        <dbReference type="Proteomes" id="UP000192342"/>
    </source>
</evidence>
<dbReference type="InterPro" id="IPR006143">
    <property type="entry name" value="RND_pump_MFP"/>
</dbReference>
<evidence type="ECO:0000256" key="1">
    <source>
        <dbReference type="ARBA" id="ARBA00009477"/>
    </source>
</evidence>
<feature type="domain" description="CusB-like beta-barrel" evidence="5">
    <location>
        <begin position="183"/>
        <end position="255"/>
    </location>
</feature>
<dbReference type="PANTHER" id="PTHR30469:SF16">
    <property type="entry name" value="HAE1 FAMILY EFFLUX PUMP MFP COMPONENT"/>
    <property type="match status" value="1"/>
</dbReference>
<dbReference type="Pfam" id="PF25973">
    <property type="entry name" value="BSH_CzcB"/>
    <property type="match status" value="1"/>
</dbReference>
<accession>A0A1Y1SAK8</accession>
<dbReference type="Gene3D" id="2.40.50.100">
    <property type="match status" value="1"/>
</dbReference>
<dbReference type="EMBL" id="AQQV01000006">
    <property type="protein sequence ID" value="ORE85013.1"/>
    <property type="molecule type" value="Genomic_DNA"/>
</dbReference>
<proteinExistence type="inferred from homology"/>
<comment type="caution">
    <text evidence="8">The sequence shown here is derived from an EMBL/GenBank/DDBJ whole genome shotgun (WGS) entry which is preliminary data.</text>
</comment>
<dbReference type="Pfam" id="PF25954">
    <property type="entry name" value="Beta-barrel_RND_2"/>
    <property type="match status" value="1"/>
</dbReference>
<dbReference type="Gene3D" id="2.40.420.20">
    <property type="match status" value="1"/>
</dbReference>
<evidence type="ECO:0000256" key="2">
    <source>
        <dbReference type="ARBA" id="ARBA00022448"/>
    </source>
</evidence>
<feature type="domain" description="CzcB-like barrel-sandwich hybrid" evidence="6">
    <location>
        <begin position="50"/>
        <end position="176"/>
    </location>
</feature>
<dbReference type="AlphaFoldDB" id="A0A1Y1SAK8"/>
<dbReference type="PANTHER" id="PTHR30469">
    <property type="entry name" value="MULTIDRUG RESISTANCE PROTEIN MDTA"/>
    <property type="match status" value="1"/>
</dbReference>